<dbReference type="PROSITE" id="PS50075">
    <property type="entry name" value="CARRIER"/>
    <property type="match status" value="1"/>
</dbReference>
<keyword evidence="6" id="KW-0045">Antibiotic biosynthesis</keyword>
<evidence type="ECO:0000313" key="13">
    <source>
        <dbReference type="Proteomes" id="UP000094960"/>
    </source>
</evidence>
<dbReference type="InterPro" id="IPR036736">
    <property type="entry name" value="ACP-like_sf"/>
</dbReference>
<dbReference type="GO" id="GO:0017000">
    <property type="term" value="P:antibiotic biosynthetic process"/>
    <property type="evidence" value="ECO:0007669"/>
    <property type="project" value="UniProtKB-KW"/>
</dbReference>
<dbReference type="SMART" id="SM00825">
    <property type="entry name" value="PKS_KS"/>
    <property type="match status" value="1"/>
</dbReference>
<dbReference type="Gene3D" id="1.10.1200.10">
    <property type="entry name" value="ACP-like"/>
    <property type="match status" value="1"/>
</dbReference>
<dbReference type="Pfam" id="PF02801">
    <property type="entry name" value="Ketoacyl-synt_C"/>
    <property type="match status" value="1"/>
</dbReference>
<dbReference type="InterPro" id="IPR006162">
    <property type="entry name" value="Ppantetheine_attach_site"/>
</dbReference>
<dbReference type="PROSITE" id="PS00606">
    <property type="entry name" value="KS3_1"/>
    <property type="match status" value="1"/>
</dbReference>
<dbReference type="SUPFAM" id="SSF47336">
    <property type="entry name" value="ACP-like"/>
    <property type="match status" value="1"/>
</dbReference>
<evidence type="ECO:0000256" key="5">
    <source>
        <dbReference type="ARBA" id="ARBA00023098"/>
    </source>
</evidence>
<keyword evidence="1" id="KW-0596">Phosphopantetheine</keyword>
<dbReference type="InterPro" id="IPR050091">
    <property type="entry name" value="PKS_NRPS_Biosynth_Enz"/>
</dbReference>
<evidence type="ECO:0000256" key="2">
    <source>
        <dbReference type="ARBA" id="ARBA00022553"/>
    </source>
</evidence>
<feature type="compositionally biased region" description="Low complexity" evidence="9">
    <location>
        <begin position="924"/>
        <end position="940"/>
    </location>
</feature>
<dbReference type="InterPro" id="IPR014030">
    <property type="entry name" value="Ketoacyl_synth_N"/>
</dbReference>
<accession>A0A1D7Y9N0</accession>
<evidence type="ECO:0000259" key="10">
    <source>
        <dbReference type="PROSITE" id="PS50075"/>
    </source>
</evidence>
<feature type="domain" description="Carrier" evidence="10">
    <location>
        <begin position="987"/>
        <end position="1062"/>
    </location>
</feature>
<dbReference type="EMBL" id="CP017248">
    <property type="protein sequence ID" value="AOR32335.1"/>
    <property type="molecule type" value="Genomic_DNA"/>
</dbReference>
<evidence type="ECO:0000256" key="3">
    <source>
        <dbReference type="ARBA" id="ARBA00022679"/>
    </source>
</evidence>
<dbReference type="SMART" id="SM00823">
    <property type="entry name" value="PKS_PP"/>
    <property type="match status" value="1"/>
</dbReference>
<dbReference type="InterPro" id="IPR016036">
    <property type="entry name" value="Malonyl_transacylase_ACP-bd"/>
</dbReference>
<dbReference type="FunFam" id="3.40.47.10:FF:000042">
    <property type="entry name" value="Polyketide synthase Pks13"/>
    <property type="match status" value="1"/>
</dbReference>
<dbReference type="AlphaFoldDB" id="A0A1D7Y9N0"/>
<dbReference type="InterPro" id="IPR016035">
    <property type="entry name" value="Acyl_Trfase/lysoPLipase"/>
</dbReference>
<dbReference type="InterPro" id="IPR009081">
    <property type="entry name" value="PP-bd_ACP"/>
</dbReference>
<dbReference type="GO" id="GO:0004315">
    <property type="term" value="F:3-oxoacyl-[acyl-carrier-protein] synthase activity"/>
    <property type="evidence" value="ECO:0007669"/>
    <property type="project" value="InterPro"/>
</dbReference>
<dbReference type="InterPro" id="IPR014043">
    <property type="entry name" value="Acyl_transferase_dom"/>
</dbReference>
<keyword evidence="2" id="KW-0597">Phosphoprotein</keyword>
<evidence type="ECO:0000256" key="7">
    <source>
        <dbReference type="ARBA" id="ARBA00023268"/>
    </source>
</evidence>
<evidence type="ECO:0000256" key="1">
    <source>
        <dbReference type="ARBA" id="ARBA00022450"/>
    </source>
</evidence>
<dbReference type="InterPro" id="IPR020806">
    <property type="entry name" value="PKS_PP-bd"/>
</dbReference>
<evidence type="ECO:0000256" key="9">
    <source>
        <dbReference type="SAM" id="MobiDB-lite"/>
    </source>
</evidence>
<dbReference type="GO" id="GO:0006633">
    <property type="term" value="P:fatty acid biosynthetic process"/>
    <property type="evidence" value="ECO:0007669"/>
    <property type="project" value="InterPro"/>
</dbReference>
<dbReference type="InterPro" id="IPR020841">
    <property type="entry name" value="PKS_Beta-ketoAc_synthase_dom"/>
</dbReference>
<evidence type="ECO:0000256" key="8">
    <source>
        <dbReference type="ARBA" id="ARBA00023315"/>
    </source>
</evidence>
<dbReference type="PANTHER" id="PTHR43775">
    <property type="entry name" value="FATTY ACID SYNTHASE"/>
    <property type="match status" value="1"/>
</dbReference>
<dbReference type="Proteomes" id="UP000094960">
    <property type="component" value="Chromosome"/>
</dbReference>
<dbReference type="SUPFAM" id="SSF52151">
    <property type="entry name" value="FabD/lysophospholipase-like"/>
    <property type="match status" value="1"/>
</dbReference>
<keyword evidence="13" id="KW-1185">Reference proteome</keyword>
<dbReference type="PROSITE" id="PS00012">
    <property type="entry name" value="PHOSPHOPANTETHEINE"/>
    <property type="match status" value="1"/>
</dbReference>
<evidence type="ECO:0000256" key="4">
    <source>
        <dbReference type="ARBA" id="ARBA00022832"/>
    </source>
</evidence>
<dbReference type="KEGG" id="spun:BFF78_15780"/>
<keyword evidence="3" id="KW-0808">Transferase</keyword>
<keyword evidence="4" id="KW-0276">Fatty acid metabolism</keyword>
<dbReference type="InterPro" id="IPR018201">
    <property type="entry name" value="Ketoacyl_synth_AS"/>
</dbReference>
<feature type="domain" description="Ketosynthase family 3 (KS3)" evidence="11">
    <location>
        <begin position="8"/>
        <end position="435"/>
    </location>
</feature>
<organism evidence="12 13">
    <name type="scientific">Streptomyces fodineus</name>
    <dbReference type="NCBI Taxonomy" id="1904616"/>
    <lineage>
        <taxon>Bacteria</taxon>
        <taxon>Bacillati</taxon>
        <taxon>Actinomycetota</taxon>
        <taxon>Actinomycetes</taxon>
        <taxon>Kitasatosporales</taxon>
        <taxon>Streptomycetaceae</taxon>
        <taxon>Streptomyces</taxon>
    </lineage>
</organism>
<evidence type="ECO:0000259" key="11">
    <source>
        <dbReference type="PROSITE" id="PS52004"/>
    </source>
</evidence>
<dbReference type="SUPFAM" id="SSF53901">
    <property type="entry name" value="Thiolase-like"/>
    <property type="match status" value="1"/>
</dbReference>
<dbReference type="InterPro" id="IPR001227">
    <property type="entry name" value="Ac_transferase_dom_sf"/>
</dbReference>
<dbReference type="SMART" id="SM00827">
    <property type="entry name" value="PKS_AT"/>
    <property type="match status" value="1"/>
</dbReference>
<sequence length="1072" mass="112585">MADHPVPADSIAVIGMSCRFPEAPDPEAFWDNLAAGRECLRRFTPGQLAAAHVPEQEASDPGYVPVRGVLDGIELFDAEFFGMPPREAAVTDPQHRLLLECAWEAAEDAGHAPDALPGHVGVYAGTGPNAYLARHVRGDPRVLEALGPLAVQIGNEKDHAATRIAYRLGLRGPAVAVQTACSTSLVAVHMACRALLGGECDMALAGGACVSVPQESGHLHTAHDITSPDGHCRTFDRDARGTVAGNGAGLVLLKLLPDALRDGDRVIGVIRGSAVNNDGPGRAGYTAPRLEGQADVLLRAYAAAGVSPDEVDYVEAHGTGTEIGDSIEVLALTEAFRRHTRRTGYCRIGSVKPNIGHLDAAAGIAGLIKVLLALRHEALPPSINYRHPNPEIPFADSPFLVNDRLSPWPAGERVRRAGVSSFGMGGTNAHVVVEEPPRLPAPAAAGPAGPDLVLLSARTPAALEQATERLARHLESRPQSRLADVAHTSRAGRTAFRHRRAVVCAEPAGFRRAAAAAGPAHTREVRGPASVALLLPGQGTQYPGMAGELYRRYAVFREAVDLCAHAVRRPLGIDLRDAVCSGDGTAGSSASPASPASPGSLDETWLTQPALFTVSYALGRLLQSWGLEPSVVLGHSLGEYTAACLAGAFDPADGALLVTHRGRLVQQTEPGAMLAVRATAEELEPLLGAEPLDLAAVNGPRSVVVSGPDAAVAALEGRCAQAGLRARRLPGDRAFHSRLLDPVAEEFRAAAAAVRHRPLRVPLIANETGRRLPKGTVLDAGHWVRHLRAPVLFHPSVQALSRGPRTRTVTVEAGPGHTLSALVRQTLTEEQAEVVTTMPGRDERADATATLLAGVGDAWTAGASCDWPAFARDTAPRRVSLPTYPFQRARHWIDLPEAPGTGTGGGDTGSEARCARCGSPTADGEAQAAGQHTHAAGEEAQAARQHAHVDGEETQGAGQRTCPDTRPTGADTDSADGGAAPATPDPGQLADVEQKLVRAWQDLLGAIPLTPESDFFAVGGESLLAVRLLGRVRREFGVRLTIRDMVRRPTVRGMASAVLAELAVGHRAMEDK</sequence>
<keyword evidence="7" id="KW-0511">Multifunctional enzyme</keyword>
<feature type="region of interest" description="Disordered" evidence="9">
    <location>
        <begin position="895"/>
        <end position="987"/>
    </location>
</feature>
<dbReference type="SUPFAM" id="SSF55048">
    <property type="entry name" value="Probable ACP-binding domain of malonyl-CoA ACP transacylase"/>
    <property type="match status" value="1"/>
</dbReference>
<dbReference type="Pfam" id="PF00109">
    <property type="entry name" value="ketoacyl-synt"/>
    <property type="match status" value="1"/>
</dbReference>
<evidence type="ECO:0000313" key="12">
    <source>
        <dbReference type="EMBL" id="AOR32335.1"/>
    </source>
</evidence>
<dbReference type="Gene3D" id="3.30.70.3290">
    <property type="match status" value="1"/>
</dbReference>
<dbReference type="RefSeq" id="WP_069778949.1">
    <property type="nucleotide sequence ID" value="NZ_CP017248.1"/>
</dbReference>
<gene>
    <name evidence="12" type="ORF">BFF78_15780</name>
</gene>
<dbReference type="CDD" id="cd00833">
    <property type="entry name" value="PKS"/>
    <property type="match status" value="1"/>
</dbReference>
<evidence type="ECO:0000256" key="6">
    <source>
        <dbReference type="ARBA" id="ARBA00023194"/>
    </source>
</evidence>
<keyword evidence="8" id="KW-0012">Acyltransferase</keyword>
<dbReference type="GO" id="GO:0031177">
    <property type="term" value="F:phosphopantetheine binding"/>
    <property type="evidence" value="ECO:0007669"/>
    <property type="project" value="InterPro"/>
</dbReference>
<protein>
    <submittedName>
        <fullName evidence="12">Uncharacterized protein</fullName>
    </submittedName>
</protein>
<dbReference type="Gene3D" id="3.40.366.10">
    <property type="entry name" value="Malonyl-Coenzyme A Acyl Carrier Protein, domain 2"/>
    <property type="match status" value="1"/>
</dbReference>
<dbReference type="PROSITE" id="PS52004">
    <property type="entry name" value="KS3_2"/>
    <property type="match status" value="1"/>
</dbReference>
<dbReference type="Gene3D" id="3.40.47.10">
    <property type="match status" value="1"/>
</dbReference>
<proteinExistence type="predicted"/>
<dbReference type="InterPro" id="IPR016039">
    <property type="entry name" value="Thiolase-like"/>
</dbReference>
<dbReference type="Pfam" id="PF00550">
    <property type="entry name" value="PP-binding"/>
    <property type="match status" value="1"/>
</dbReference>
<dbReference type="InterPro" id="IPR032821">
    <property type="entry name" value="PKS_assoc"/>
</dbReference>
<dbReference type="Pfam" id="PF16197">
    <property type="entry name" value="KAsynt_C_assoc"/>
    <property type="match status" value="1"/>
</dbReference>
<reference evidence="13" key="1">
    <citation type="submission" date="2016-09" db="EMBL/GenBank/DDBJ databases">
        <title>Streptomyces puniciscabiei strain:TW1S1 Genome sequencing and assembly.</title>
        <authorList>
            <person name="Kim M.-K."/>
            <person name="Kim S.B."/>
        </authorList>
    </citation>
    <scope>NUCLEOTIDE SEQUENCE [LARGE SCALE GENOMIC DNA]</scope>
    <source>
        <strain evidence="13">TW1S1</strain>
    </source>
</reference>
<name>A0A1D7Y9N0_9ACTN</name>
<dbReference type="Pfam" id="PF00698">
    <property type="entry name" value="Acyl_transf_1"/>
    <property type="match status" value="1"/>
</dbReference>
<keyword evidence="5" id="KW-0443">Lipid metabolism</keyword>
<dbReference type="InterPro" id="IPR014031">
    <property type="entry name" value="Ketoacyl_synth_C"/>
</dbReference>
<dbReference type="GO" id="GO:0004312">
    <property type="term" value="F:fatty acid synthase activity"/>
    <property type="evidence" value="ECO:0007669"/>
    <property type="project" value="TreeGrafter"/>
</dbReference>
<feature type="compositionally biased region" description="Low complexity" evidence="9">
    <location>
        <begin position="967"/>
        <end position="987"/>
    </location>
</feature>
<dbReference type="PANTHER" id="PTHR43775:SF51">
    <property type="entry name" value="INACTIVE PHENOLPHTHIOCEROL SYNTHESIS POLYKETIDE SYNTHASE TYPE I PKS1-RELATED"/>
    <property type="match status" value="1"/>
</dbReference>